<dbReference type="AlphaFoldDB" id="A0A6M4INI3"/>
<keyword evidence="3" id="KW-1185">Reference proteome</keyword>
<organism evidence="2 3">
    <name type="scientific">Gemmatimonas groenlandica</name>
    <dbReference type="NCBI Taxonomy" id="2732249"/>
    <lineage>
        <taxon>Bacteria</taxon>
        <taxon>Pseudomonadati</taxon>
        <taxon>Gemmatimonadota</taxon>
        <taxon>Gemmatimonadia</taxon>
        <taxon>Gemmatimonadales</taxon>
        <taxon>Gemmatimonadaceae</taxon>
        <taxon>Gemmatimonas</taxon>
    </lineage>
</organism>
<feature type="compositionally biased region" description="Basic residues" evidence="1">
    <location>
        <begin position="183"/>
        <end position="197"/>
    </location>
</feature>
<proteinExistence type="predicted"/>
<reference evidence="2 3" key="1">
    <citation type="submission" date="2020-05" db="EMBL/GenBank/DDBJ databases">
        <title>Complete genome sequence of Gemmatimonas greenlandica TET16.</title>
        <authorList>
            <person name="Zeng Y."/>
        </authorList>
    </citation>
    <scope>NUCLEOTIDE SEQUENCE [LARGE SCALE GENOMIC DNA]</scope>
    <source>
        <strain evidence="2 3">TET16</strain>
    </source>
</reference>
<feature type="region of interest" description="Disordered" evidence="1">
    <location>
        <begin position="183"/>
        <end position="209"/>
    </location>
</feature>
<accession>A0A6M4INI3</accession>
<name>A0A6M4INI3_9BACT</name>
<dbReference type="Proteomes" id="UP000500938">
    <property type="component" value="Chromosome"/>
</dbReference>
<dbReference type="KEGG" id="ggr:HKW67_08830"/>
<evidence type="ECO:0000256" key="1">
    <source>
        <dbReference type="SAM" id="MobiDB-lite"/>
    </source>
</evidence>
<protein>
    <submittedName>
        <fullName evidence="2">Uncharacterized protein</fullName>
    </submittedName>
</protein>
<dbReference type="RefSeq" id="WP_171225037.1">
    <property type="nucleotide sequence ID" value="NZ_CP053085.1"/>
</dbReference>
<evidence type="ECO:0000313" key="2">
    <source>
        <dbReference type="EMBL" id="QJR35605.1"/>
    </source>
</evidence>
<evidence type="ECO:0000313" key="3">
    <source>
        <dbReference type="Proteomes" id="UP000500938"/>
    </source>
</evidence>
<dbReference type="EMBL" id="CP053085">
    <property type="protein sequence ID" value="QJR35605.1"/>
    <property type="molecule type" value="Genomic_DNA"/>
</dbReference>
<gene>
    <name evidence="2" type="ORF">HKW67_08830</name>
</gene>
<sequence>MTPPVPPLGSPAVHDSDAFQRVGRALITCWPLWSAEPDVGDRAVRVGRQRNRLLDETGSDHRPLVDLLLDLGHTIRPTLQRITLTPLSASAWDTARAPMVHQIVSTRYLQPDVARWAVDVWGRALGVSPAPAPTARSLIASPQLRTSEPVPYAAATGAAGAAAATAKATLARATTRFGTCRRCPARRNRRARMRRHGPAGQRRSASAPK</sequence>